<protein>
    <submittedName>
        <fullName evidence="1">Uncharacterized protein</fullName>
    </submittedName>
</protein>
<dbReference type="Proteomes" id="UP000282388">
    <property type="component" value="Unassembled WGS sequence"/>
</dbReference>
<reference evidence="1 2" key="1">
    <citation type="submission" date="2018-09" db="EMBL/GenBank/DDBJ databases">
        <title>The draft genome of Acinetobacter spp. strains.</title>
        <authorList>
            <person name="Qin J."/>
            <person name="Feng Y."/>
            <person name="Zong Z."/>
        </authorList>
    </citation>
    <scope>NUCLEOTIDE SEQUENCE [LARGE SCALE GENOMIC DNA]</scope>
    <source>
        <strain evidence="1 2">WCHAc060012</strain>
    </source>
</reference>
<evidence type="ECO:0000313" key="1">
    <source>
        <dbReference type="EMBL" id="RKG29726.1"/>
    </source>
</evidence>
<keyword evidence="2" id="KW-1185">Reference proteome</keyword>
<comment type="caution">
    <text evidence="1">The sequence shown here is derived from an EMBL/GenBank/DDBJ whole genome shotgun (WGS) entry which is preliminary data.</text>
</comment>
<name>A0A3A8E831_9GAMM</name>
<dbReference type="EMBL" id="RAXV01000034">
    <property type="protein sequence ID" value="RKG29726.1"/>
    <property type="molecule type" value="Genomic_DNA"/>
</dbReference>
<proteinExistence type="predicted"/>
<sequence>MVLFYAQKVYFSLIPDLSMSLFKSLPIFFSNNSHANFYCRRLSKISKHSNYNLSLILEPYALPIFEPLILQQMKDFLNIF</sequence>
<accession>A0A3A8E831</accession>
<dbReference type="AlphaFoldDB" id="A0A3A8E831"/>
<gene>
    <name evidence="1" type="ORF">D7V32_13715</name>
</gene>
<evidence type="ECO:0000313" key="2">
    <source>
        <dbReference type="Proteomes" id="UP000282388"/>
    </source>
</evidence>
<organism evidence="1 2">
    <name type="scientific">Acinetobacter tianfuensis</name>
    <dbReference type="NCBI Taxonomy" id="2419603"/>
    <lineage>
        <taxon>Bacteria</taxon>
        <taxon>Pseudomonadati</taxon>
        <taxon>Pseudomonadota</taxon>
        <taxon>Gammaproteobacteria</taxon>
        <taxon>Moraxellales</taxon>
        <taxon>Moraxellaceae</taxon>
        <taxon>Acinetobacter</taxon>
    </lineage>
</organism>